<gene>
    <name evidence="1" type="ORF">SCALOS_LOCUS8330</name>
</gene>
<proteinExistence type="predicted"/>
<comment type="caution">
    <text evidence="1">The sequence shown here is derived from an EMBL/GenBank/DDBJ whole genome shotgun (WGS) entry which is preliminary data.</text>
</comment>
<evidence type="ECO:0000313" key="2">
    <source>
        <dbReference type="Proteomes" id="UP000789860"/>
    </source>
</evidence>
<dbReference type="Proteomes" id="UP000789860">
    <property type="component" value="Unassembled WGS sequence"/>
</dbReference>
<organism evidence="1 2">
    <name type="scientific">Scutellospora calospora</name>
    <dbReference type="NCBI Taxonomy" id="85575"/>
    <lineage>
        <taxon>Eukaryota</taxon>
        <taxon>Fungi</taxon>
        <taxon>Fungi incertae sedis</taxon>
        <taxon>Mucoromycota</taxon>
        <taxon>Glomeromycotina</taxon>
        <taxon>Glomeromycetes</taxon>
        <taxon>Diversisporales</taxon>
        <taxon>Gigasporaceae</taxon>
        <taxon>Scutellospora</taxon>
    </lineage>
</organism>
<sequence length="187" mass="21352">MKSYNILYNLIAQYVFLISLYLLITSTSSHFNYTESTLNPQFLNRAPVIQNIQTYDDGVTLVHIVIRSTTPTAECTRINRLALSLEQILRIRVIQLNGTVSEINLDLHLDPLNYCLFNIPSTGQAYVPIIIYALQSPFILVNYIKTTNSSDPRTYEEWGMVIDWNGNIKSTIDFGPSYVVRGVWNPI</sequence>
<keyword evidence="2" id="KW-1185">Reference proteome</keyword>
<feature type="non-terminal residue" evidence="1">
    <location>
        <position position="187"/>
    </location>
</feature>
<reference evidence="1" key="1">
    <citation type="submission" date="2021-06" db="EMBL/GenBank/DDBJ databases">
        <authorList>
            <person name="Kallberg Y."/>
            <person name="Tangrot J."/>
            <person name="Rosling A."/>
        </authorList>
    </citation>
    <scope>NUCLEOTIDE SEQUENCE</scope>
    <source>
        <strain evidence="1">AU212A</strain>
    </source>
</reference>
<dbReference type="EMBL" id="CAJVPM010021606">
    <property type="protein sequence ID" value="CAG8641051.1"/>
    <property type="molecule type" value="Genomic_DNA"/>
</dbReference>
<name>A0ACA9NA64_9GLOM</name>
<accession>A0ACA9NA64</accession>
<protein>
    <submittedName>
        <fullName evidence="1">2771_t:CDS:1</fullName>
    </submittedName>
</protein>
<feature type="non-terminal residue" evidence="1">
    <location>
        <position position="1"/>
    </location>
</feature>
<evidence type="ECO:0000313" key="1">
    <source>
        <dbReference type="EMBL" id="CAG8641051.1"/>
    </source>
</evidence>